<evidence type="ECO:0000256" key="1">
    <source>
        <dbReference type="ARBA" id="ARBA00004370"/>
    </source>
</evidence>
<dbReference type="PROSITE" id="PS50895">
    <property type="entry name" value="SURF1"/>
    <property type="match status" value="1"/>
</dbReference>
<feature type="transmembrane region" description="Helical" evidence="6">
    <location>
        <begin position="248"/>
        <end position="267"/>
    </location>
</feature>
<dbReference type="CDD" id="cd06662">
    <property type="entry name" value="SURF1"/>
    <property type="match status" value="1"/>
</dbReference>
<keyword evidence="3 6" id="KW-0812">Transmembrane</keyword>
<evidence type="ECO:0000313" key="9">
    <source>
        <dbReference type="Proteomes" id="UP000664293"/>
    </source>
</evidence>
<keyword evidence="5 6" id="KW-0472">Membrane</keyword>
<keyword evidence="9" id="KW-1185">Reference proteome</keyword>
<sequence>MTVPIRSSQKDDNAVSTVTGISSTEASEPPRAASVAFIRSWTLSALCLLFFPLLIGLGNWQLHRAEEKQQILQQVNTRLSSQPVAVADLESLEIFTPVRLLGVYTDEYLYLDNRTRNGRVGYEVLQAFEVSANAGDAKAGQRSRWLINRGWLAAGADRNQLPEVRYPLAAKVVTGFLYPSAESDTVGARPPAKPGDEHVRIQSMDTGLGRQLGLQHPQWHVRLGADSDTALVTDWQLITTNPQKHRGYAVQWFMMAAALLIMWLLAATRTREIVREKWFKNSPEQT</sequence>
<dbReference type="RefSeq" id="WP_206998232.1">
    <property type="nucleotide sequence ID" value="NZ_JAEKJR010000001.1"/>
</dbReference>
<dbReference type="EMBL" id="JAEKJR010000001">
    <property type="protein sequence ID" value="MBN8429511.1"/>
    <property type="molecule type" value="Genomic_DNA"/>
</dbReference>
<accession>A0ABS3E2J3</accession>
<dbReference type="InterPro" id="IPR045214">
    <property type="entry name" value="Surf1/Surf4"/>
</dbReference>
<protein>
    <recommendedName>
        <fullName evidence="6">SURF1-like protein</fullName>
    </recommendedName>
</protein>
<keyword evidence="4 6" id="KW-1133">Transmembrane helix</keyword>
<evidence type="ECO:0000256" key="4">
    <source>
        <dbReference type="ARBA" id="ARBA00022989"/>
    </source>
</evidence>
<gene>
    <name evidence="8" type="ORF">JF535_01480</name>
</gene>
<reference evidence="8 9" key="1">
    <citation type="submission" date="2020-12" db="EMBL/GenBank/DDBJ databases">
        <title>Oil enriched cultivation method for isolating marine PHA-producing bacteria.</title>
        <authorList>
            <person name="Zheng W."/>
            <person name="Yu S."/>
            <person name="Huang Y."/>
        </authorList>
    </citation>
    <scope>NUCLEOTIDE SEQUENCE [LARGE SCALE GENOMIC DNA]</scope>
    <source>
        <strain evidence="8 9">SN0-2</strain>
    </source>
</reference>
<feature type="transmembrane region" description="Helical" evidence="6">
    <location>
        <begin position="41"/>
        <end position="62"/>
    </location>
</feature>
<proteinExistence type="inferred from homology"/>
<evidence type="ECO:0000256" key="7">
    <source>
        <dbReference type="SAM" id="MobiDB-lite"/>
    </source>
</evidence>
<comment type="subcellular location">
    <subcellularLocation>
        <location evidence="6">Cell membrane</location>
        <topology evidence="6">Multi-pass membrane protein</topology>
    </subcellularLocation>
    <subcellularLocation>
        <location evidence="1">Membrane</location>
    </subcellularLocation>
</comment>
<dbReference type="Pfam" id="PF02104">
    <property type="entry name" value="SURF1"/>
    <property type="match status" value="1"/>
</dbReference>
<evidence type="ECO:0000256" key="5">
    <source>
        <dbReference type="ARBA" id="ARBA00023136"/>
    </source>
</evidence>
<dbReference type="InterPro" id="IPR002994">
    <property type="entry name" value="Surf1/Shy1"/>
</dbReference>
<evidence type="ECO:0000313" key="8">
    <source>
        <dbReference type="EMBL" id="MBN8429511.1"/>
    </source>
</evidence>
<evidence type="ECO:0000256" key="2">
    <source>
        <dbReference type="ARBA" id="ARBA00007165"/>
    </source>
</evidence>
<dbReference type="PANTHER" id="PTHR23427:SF2">
    <property type="entry name" value="SURFEIT LOCUS PROTEIN 1"/>
    <property type="match status" value="1"/>
</dbReference>
<dbReference type="Proteomes" id="UP000664293">
    <property type="component" value="Unassembled WGS sequence"/>
</dbReference>
<organism evidence="8 9">
    <name type="scientific">Microbulbifer salipaludis</name>
    <dbReference type="NCBI Taxonomy" id="187980"/>
    <lineage>
        <taxon>Bacteria</taxon>
        <taxon>Pseudomonadati</taxon>
        <taxon>Pseudomonadota</taxon>
        <taxon>Gammaproteobacteria</taxon>
        <taxon>Cellvibrionales</taxon>
        <taxon>Microbulbiferaceae</taxon>
        <taxon>Microbulbifer</taxon>
    </lineage>
</organism>
<comment type="similarity">
    <text evidence="2 6">Belongs to the SURF1 family.</text>
</comment>
<comment type="caution">
    <text evidence="8">The sequence shown here is derived from an EMBL/GenBank/DDBJ whole genome shotgun (WGS) entry which is preliminary data.</text>
</comment>
<feature type="compositionally biased region" description="Polar residues" evidence="7">
    <location>
        <begin position="14"/>
        <end position="25"/>
    </location>
</feature>
<keyword evidence="6" id="KW-1003">Cell membrane</keyword>
<evidence type="ECO:0000256" key="6">
    <source>
        <dbReference type="RuleBase" id="RU363076"/>
    </source>
</evidence>
<evidence type="ECO:0000256" key="3">
    <source>
        <dbReference type="ARBA" id="ARBA00022692"/>
    </source>
</evidence>
<name>A0ABS3E2J3_9GAMM</name>
<feature type="region of interest" description="Disordered" evidence="7">
    <location>
        <begin position="1"/>
        <end position="25"/>
    </location>
</feature>
<dbReference type="PANTHER" id="PTHR23427">
    <property type="entry name" value="SURFEIT LOCUS PROTEIN"/>
    <property type="match status" value="1"/>
</dbReference>